<evidence type="ECO:0000256" key="5">
    <source>
        <dbReference type="ARBA" id="ARBA00022741"/>
    </source>
</evidence>
<dbReference type="InterPro" id="IPR018228">
    <property type="entry name" value="DNase_TatD-rel_CS"/>
</dbReference>
<name>A0A815WGP2_ADIRI</name>
<feature type="transmembrane region" description="Helical" evidence="10">
    <location>
        <begin position="463"/>
        <end position="483"/>
    </location>
</feature>
<dbReference type="InterPro" id="IPR017871">
    <property type="entry name" value="ABC_transporter-like_CS"/>
</dbReference>
<keyword evidence="13" id="KW-1185">Reference proteome</keyword>
<dbReference type="Gene3D" id="3.20.20.140">
    <property type="entry name" value="Metal-dependent hydrolases"/>
    <property type="match status" value="1"/>
</dbReference>
<dbReference type="InterPro" id="IPR003593">
    <property type="entry name" value="AAA+_ATPase"/>
</dbReference>
<keyword evidence="5" id="KW-0547">Nucleotide-binding</keyword>
<evidence type="ECO:0000256" key="9">
    <source>
        <dbReference type="ARBA" id="ARBA00023136"/>
    </source>
</evidence>
<keyword evidence="4 10" id="KW-0812">Transmembrane</keyword>
<evidence type="ECO:0000256" key="8">
    <source>
        <dbReference type="ARBA" id="ARBA00022989"/>
    </source>
</evidence>
<dbReference type="InterPro" id="IPR003439">
    <property type="entry name" value="ABC_transporter-like_ATP-bd"/>
</dbReference>
<dbReference type="PROSITE" id="PS01137">
    <property type="entry name" value="TATD_1"/>
    <property type="match status" value="1"/>
</dbReference>
<keyword evidence="3" id="KW-0813">Transport</keyword>
<dbReference type="InterPro" id="IPR043926">
    <property type="entry name" value="ABCG_dom"/>
</dbReference>
<feature type="domain" description="ABC transporter" evidence="11">
    <location>
        <begin position="91"/>
        <end position="336"/>
    </location>
</feature>
<evidence type="ECO:0000256" key="10">
    <source>
        <dbReference type="SAM" id="Phobius"/>
    </source>
</evidence>
<keyword evidence="9 10" id="KW-0472">Membrane</keyword>
<reference evidence="12" key="1">
    <citation type="submission" date="2021-02" db="EMBL/GenBank/DDBJ databases">
        <authorList>
            <person name="Nowell W R."/>
        </authorList>
    </citation>
    <scope>NUCLEOTIDE SEQUENCE</scope>
</reference>
<dbReference type="InterPro" id="IPR013525">
    <property type="entry name" value="ABC2_TM"/>
</dbReference>
<keyword evidence="6" id="KW-0378">Hydrolase</keyword>
<feature type="transmembrane region" description="Helical" evidence="10">
    <location>
        <begin position="514"/>
        <end position="533"/>
    </location>
</feature>
<dbReference type="CDD" id="cd01310">
    <property type="entry name" value="TatD_DNAse"/>
    <property type="match status" value="1"/>
</dbReference>
<keyword evidence="8 10" id="KW-1133">Transmembrane helix</keyword>
<comment type="caution">
    <text evidence="12">The sequence shown here is derived from an EMBL/GenBank/DDBJ whole genome shotgun (WGS) entry which is preliminary data.</text>
</comment>
<evidence type="ECO:0000256" key="3">
    <source>
        <dbReference type="ARBA" id="ARBA00022448"/>
    </source>
</evidence>
<dbReference type="PROSITE" id="PS00211">
    <property type="entry name" value="ABC_TRANSPORTER_1"/>
    <property type="match status" value="1"/>
</dbReference>
<dbReference type="SUPFAM" id="SSF52540">
    <property type="entry name" value="P-loop containing nucleoside triphosphate hydrolases"/>
    <property type="match status" value="1"/>
</dbReference>
<evidence type="ECO:0000313" key="13">
    <source>
        <dbReference type="Proteomes" id="UP000663828"/>
    </source>
</evidence>
<dbReference type="GO" id="GO:0016020">
    <property type="term" value="C:membrane"/>
    <property type="evidence" value="ECO:0007669"/>
    <property type="project" value="UniProtKB-SubCell"/>
</dbReference>
<dbReference type="GO" id="GO:0140359">
    <property type="term" value="F:ABC-type transporter activity"/>
    <property type="evidence" value="ECO:0007669"/>
    <property type="project" value="InterPro"/>
</dbReference>
<keyword evidence="7" id="KW-0067">ATP-binding</keyword>
<evidence type="ECO:0000259" key="11">
    <source>
        <dbReference type="PROSITE" id="PS50893"/>
    </source>
</evidence>
<dbReference type="Gene3D" id="3.40.50.300">
    <property type="entry name" value="P-loop containing nucleotide triphosphate hydrolases"/>
    <property type="match status" value="1"/>
</dbReference>
<dbReference type="Proteomes" id="UP000663828">
    <property type="component" value="Unassembled WGS sequence"/>
</dbReference>
<evidence type="ECO:0000256" key="4">
    <source>
        <dbReference type="ARBA" id="ARBA00022692"/>
    </source>
</evidence>
<sequence length="1207" mass="136449">MSTEVPLTAVIVDGTANVRHSTSLTTVSEDGQSDNQTITMYNPYKPRASASNPNERSLSVLDPFSDRVSTILVWQNLTVSTRPDKRKEFFQRLKSSKNFVPKRKALLNDVSGAITGGLWAVMGPSGSGKSTLLNTLACRLDVNTVVKGEMRLNGCPYDNAELKRIAGYVMQDDLLNGSLTVEETLMYTAELRLPREFTKEQRRSRVEDVMVDLGLTHVRDVVVGTPLRKGISGGERKRLCVGMQLLNRPQLLFLDEPTSGLDSVTALDLLRTFHALAHGKSSEKAVTIVCSIHQPQAKIFNLFDSLILLKNGNIIYQGPRKQAMETFRAAGFPCPLYTNPADHLLDVITPSKYDPDAESNEGHISLEQQAINDQAIIAAQAPVTIDLNMGADKRVAQMSNLPKNPTWYKQVQILLRRNFQEHLRTSKVIITSLIQTVIIAVLIGTAFLQIGTTQKSTVRRQPVLFFCVVNQGIFGALMVINSFPMERALTLRERASGTYFASAYFTAKIIADTLVQIPVPIVFSCVAYFIIGLQPVAGKFFLFMLFMILCSLSATSLALMISALCKTTDMSVTVLPMALEVSRLFGGFFLSPANLPKYFSWLDALSYAKYTYVGISLNELTGLELSCDDLASGTCIKTGQQTITSLGLDYINIGGCIGALIAFILFCRLVAFLGSLNDREDEIETKKRRESQLIINQNVLIKNLTEPNVTETKSRRVITLKEYSERRQIQLSEIPSTIPKRIVLRNDEQKVEDSHETESIKPSVSSSIKAAAAPATMHITEQWLMQIRGILASSQTQENKLKAICDLTSFTNIDRGLQLNFSPNTNQMTSARQYPIFQSMRTPTEEHQSYIPPQLLDCCESRHQQQQSASIERKPEYLDNCQTSLSLRETMLSIANRLVKTEPIPMVDTHCHFDLIFDRYYLKLRKLFIHIFRSSLYIQHNDPKKYFDEYKDFYPPGLSFKLAIHVFWRPRHLTLSVYMIISTRNQFLLVDNWLNRYSKYLDDERVYGSCGIHPHWSFTWKESSIRDIERCLQHPKVVAIGEIGLDFGPKNTCNMDQQSRVFEEQLKLAAKWCKPIVIHSRNAYQQTFDIMKEHLSPNHKIHLHCFVGTIADVQLFTSYFTEIKFGFTPIVTRVKFLHAVIAQLDLRQILSETDSPYFVPEELSNLSRCAHPGMVYSVIELIAQIRQLPIEKIARQLRENAQRIYGV</sequence>
<dbReference type="Pfam" id="PF00005">
    <property type="entry name" value="ABC_tran"/>
    <property type="match status" value="1"/>
</dbReference>
<feature type="transmembrane region" description="Helical" evidence="10">
    <location>
        <begin position="570"/>
        <end position="590"/>
    </location>
</feature>
<dbReference type="EMBL" id="CAJNOR010005020">
    <property type="protein sequence ID" value="CAF1540607.1"/>
    <property type="molecule type" value="Genomic_DNA"/>
</dbReference>
<gene>
    <name evidence="12" type="ORF">XAT740_LOCUS42154</name>
</gene>
<dbReference type="PANTHER" id="PTHR19241">
    <property type="entry name" value="ATP-BINDING CASSETTE TRANSPORTER"/>
    <property type="match status" value="1"/>
</dbReference>
<comment type="similarity">
    <text evidence="2">Belongs to the metallo-dependent hydrolases superfamily. TatD-type hydrolase family.</text>
</comment>
<feature type="transmembrane region" description="Helical" evidence="10">
    <location>
        <begin position="540"/>
        <end position="564"/>
    </location>
</feature>
<protein>
    <recommendedName>
        <fullName evidence="11">ABC transporter domain-containing protein</fullName>
    </recommendedName>
</protein>
<dbReference type="InterPro" id="IPR027417">
    <property type="entry name" value="P-loop_NTPase"/>
</dbReference>
<evidence type="ECO:0000256" key="1">
    <source>
        <dbReference type="ARBA" id="ARBA00004141"/>
    </source>
</evidence>
<dbReference type="SMART" id="SM00382">
    <property type="entry name" value="AAA"/>
    <property type="match status" value="1"/>
</dbReference>
<organism evidence="12 13">
    <name type="scientific">Adineta ricciae</name>
    <name type="common">Rotifer</name>
    <dbReference type="NCBI Taxonomy" id="249248"/>
    <lineage>
        <taxon>Eukaryota</taxon>
        <taxon>Metazoa</taxon>
        <taxon>Spiralia</taxon>
        <taxon>Gnathifera</taxon>
        <taxon>Rotifera</taxon>
        <taxon>Eurotatoria</taxon>
        <taxon>Bdelloidea</taxon>
        <taxon>Adinetida</taxon>
        <taxon>Adinetidae</taxon>
        <taxon>Adineta</taxon>
    </lineage>
</organism>
<evidence type="ECO:0000256" key="7">
    <source>
        <dbReference type="ARBA" id="ARBA00022840"/>
    </source>
</evidence>
<evidence type="ECO:0000313" key="12">
    <source>
        <dbReference type="EMBL" id="CAF1540607.1"/>
    </source>
</evidence>
<accession>A0A815WGP2</accession>
<dbReference type="PROSITE" id="PS01091">
    <property type="entry name" value="TATD_3"/>
    <property type="match status" value="1"/>
</dbReference>
<dbReference type="SUPFAM" id="SSF51556">
    <property type="entry name" value="Metallo-dependent hydrolases"/>
    <property type="match status" value="1"/>
</dbReference>
<evidence type="ECO:0000256" key="2">
    <source>
        <dbReference type="ARBA" id="ARBA00009275"/>
    </source>
</evidence>
<dbReference type="CDD" id="cd03213">
    <property type="entry name" value="ABCG_EPDR"/>
    <property type="match status" value="1"/>
</dbReference>
<dbReference type="GO" id="GO:0016887">
    <property type="term" value="F:ATP hydrolysis activity"/>
    <property type="evidence" value="ECO:0007669"/>
    <property type="project" value="InterPro"/>
</dbReference>
<evidence type="ECO:0000256" key="6">
    <source>
        <dbReference type="ARBA" id="ARBA00022801"/>
    </source>
</evidence>
<feature type="transmembrane region" description="Helical" evidence="10">
    <location>
        <begin position="428"/>
        <end position="451"/>
    </location>
</feature>
<dbReference type="InterPro" id="IPR001130">
    <property type="entry name" value="TatD-like"/>
</dbReference>
<dbReference type="Pfam" id="PF19055">
    <property type="entry name" value="ABC2_membrane_7"/>
    <property type="match status" value="1"/>
</dbReference>
<dbReference type="PROSITE" id="PS50893">
    <property type="entry name" value="ABC_TRANSPORTER_2"/>
    <property type="match status" value="1"/>
</dbReference>
<dbReference type="Pfam" id="PF01061">
    <property type="entry name" value="ABC2_membrane"/>
    <property type="match status" value="1"/>
</dbReference>
<dbReference type="InterPro" id="IPR032466">
    <property type="entry name" value="Metal_Hydrolase"/>
</dbReference>
<comment type="subcellular location">
    <subcellularLocation>
        <location evidence="1">Membrane</location>
        <topology evidence="1">Multi-pass membrane protein</topology>
    </subcellularLocation>
</comment>
<dbReference type="GO" id="GO:0005524">
    <property type="term" value="F:ATP binding"/>
    <property type="evidence" value="ECO:0007669"/>
    <property type="project" value="UniProtKB-KW"/>
</dbReference>
<dbReference type="AlphaFoldDB" id="A0A815WGP2"/>
<proteinExistence type="inferred from homology"/>
<dbReference type="Pfam" id="PF01026">
    <property type="entry name" value="TatD_DNase"/>
    <property type="match status" value="1"/>
</dbReference>
<feature type="transmembrane region" description="Helical" evidence="10">
    <location>
        <begin position="650"/>
        <end position="673"/>
    </location>
</feature>
<dbReference type="GO" id="GO:0016788">
    <property type="term" value="F:hydrolase activity, acting on ester bonds"/>
    <property type="evidence" value="ECO:0007669"/>
    <property type="project" value="InterPro"/>
</dbReference>